<keyword evidence="5 8" id="KW-0812">Transmembrane</keyword>
<accession>A0ABM6JLB3</accession>
<evidence type="ECO:0000313" key="10">
    <source>
        <dbReference type="EMBL" id="ARD23095.1"/>
    </source>
</evidence>
<dbReference type="Pfam" id="PF07690">
    <property type="entry name" value="MFS_1"/>
    <property type="match status" value="1"/>
</dbReference>
<feature type="transmembrane region" description="Helical" evidence="8">
    <location>
        <begin position="380"/>
        <end position="399"/>
    </location>
</feature>
<evidence type="ECO:0000256" key="1">
    <source>
        <dbReference type="ARBA" id="ARBA00004651"/>
    </source>
</evidence>
<dbReference type="CDD" id="cd17324">
    <property type="entry name" value="MFS_NepI_like"/>
    <property type="match status" value="1"/>
</dbReference>
<gene>
    <name evidence="10" type="ORF">SJ2017_2814</name>
</gene>
<feature type="transmembrane region" description="Helical" evidence="8">
    <location>
        <begin position="144"/>
        <end position="163"/>
    </location>
</feature>
<keyword evidence="7 8" id="KW-0472">Membrane</keyword>
<evidence type="ECO:0000313" key="11">
    <source>
        <dbReference type="Proteomes" id="UP000191820"/>
    </source>
</evidence>
<keyword evidence="3" id="KW-0813">Transport</keyword>
<dbReference type="InterPro" id="IPR011701">
    <property type="entry name" value="MFS"/>
</dbReference>
<keyword evidence="6 8" id="KW-1133">Transmembrane helix</keyword>
<evidence type="ECO:0000259" key="9">
    <source>
        <dbReference type="PROSITE" id="PS50850"/>
    </source>
</evidence>
<evidence type="ECO:0000256" key="6">
    <source>
        <dbReference type="ARBA" id="ARBA00022989"/>
    </source>
</evidence>
<dbReference type="Proteomes" id="UP000191820">
    <property type="component" value="Chromosome"/>
</dbReference>
<feature type="transmembrane region" description="Helical" evidence="8">
    <location>
        <begin position="20"/>
        <end position="38"/>
    </location>
</feature>
<dbReference type="InterPro" id="IPR036259">
    <property type="entry name" value="MFS_trans_sf"/>
</dbReference>
<feature type="transmembrane region" description="Helical" evidence="8">
    <location>
        <begin position="84"/>
        <end position="104"/>
    </location>
</feature>
<feature type="transmembrane region" description="Helical" evidence="8">
    <location>
        <begin position="296"/>
        <end position="313"/>
    </location>
</feature>
<keyword evidence="4" id="KW-1003">Cell membrane</keyword>
<evidence type="ECO:0000256" key="8">
    <source>
        <dbReference type="SAM" id="Phobius"/>
    </source>
</evidence>
<evidence type="ECO:0000256" key="7">
    <source>
        <dbReference type="ARBA" id="ARBA00023136"/>
    </source>
</evidence>
<proteinExistence type="inferred from homology"/>
<protein>
    <submittedName>
        <fullName evidence="10">MFS transporter</fullName>
    </submittedName>
</protein>
<keyword evidence="11" id="KW-1185">Reference proteome</keyword>
<organism evidence="10 11">
    <name type="scientific">Shewanella japonica</name>
    <dbReference type="NCBI Taxonomy" id="93973"/>
    <lineage>
        <taxon>Bacteria</taxon>
        <taxon>Pseudomonadati</taxon>
        <taxon>Pseudomonadota</taxon>
        <taxon>Gammaproteobacteria</taxon>
        <taxon>Alteromonadales</taxon>
        <taxon>Shewanellaceae</taxon>
        <taxon>Shewanella</taxon>
    </lineage>
</organism>
<feature type="transmembrane region" description="Helical" evidence="8">
    <location>
        <begin position="175"/>
        <end position="194"/>
    </location>
</feature>
<comment type="subcellular location">
    <subcellularLocation>
        <location evidence="1">Cell membrane</location>
        <topology evidence="1">Multi-pass membrane protein</topology>
    </subcellularLocation>
</comment>
<dbReference type="RefSeq" id="WP_080916182.1">
    <property type="nucleotide sequence ID" value="NZ_CP020472.1"/>
</dbReference>
<feature type="transmembrane region" description="Helical" evidence="8">
    <location>
        <begin position="110"/>
        <end position="132"/>
    </location>
</feature>
<feature type="transmembrane region" description="Helical" evidence="8">
    <location>
        <begin position="355"/>
        <end position="374"/>
    </location>
</feature>
<evidence type="ECO:0000256" key="3">
    <source>
        <dbReference type="ARBA" id="ARBA00022448"/>
    </source>
</evidence>
<evidence type="ECO:0000256" key="2">
    <source>
        <dbReference type="ARBA" id="ARBA00008335"/>
    </source>
</evidence>
<sequence>MPDLLAKEATENQSGGEQRLIWALCLASIVVYINLYAVQGMLPLIAEHFNVSGAKATLILSVTSFSLAFSLLIYAVISDRVGRLAPIMVSLWMLVASNLLLIFARDFDALLLVRLLQGVLLAAVPAIAMAYFKEQLPAGFLLKAAGIYIMANSLGGIGGRLMGGLLSQYFTWEQAMMVNFSVTLIGISIVTYLLPRREIKCAVTQYSTSVINKIKHDIGGFIYHLTDPQMRLVYAIGGLAFMMMVNQFSFIQLYLMADPYNFSRFAATLIFLCYLSGTLTSYLSAKWVVKFGAQRLFKGALVVMLLGTLLTLMDNLLCITIGFLLTASGFFLTHSCCNSFVAIRASTHRAKATSLYLCSYYLGASLGGPYLMIFWHQSEWQGVVIGSVGLLSLLLVAILRLTHHQSKAVEQELNTQT</sequence>
<reference evidence="10 11" key="1">
    <citation type="submission" date="2017-03" db="EMBL/GenBank/DDBJ databases">
        <title>Genome sequencing of Shewanella japonica KCTC 22435.</title>
        <authorList>
            <person name="Kim K.M."/>
        </authorList>
    </citation>
    <scope>NUCLEOTIDE SEQUENCE [LARGE SCALE GENOMIC DNA]</scope>
    <source>
        <strain evidence="10 11">KCTC 22435</strain>
    </source>
</reference>
<feature type="transmembrane region" description="Helical" evidence="8">
    <location>
        <begin position="58"/>
        <end position="77"/>
    </location>
</feature>
<dbReference type="InterPro" id="IPR020846">
    <property type="entry name" value="MFS_dom"/>
</dbReference>
<dbReference type="PANTHER" id="PTHR43271:SF1">
    <property type="entry name" value="INNER MEMBRANE TRANSPORT PROTEIN YNFM"/>
    <property type="match status" value="1"/>
</dbReference>
<name>A0ABM6JLB3_9GAMM</name>
<dbReference type="EMBL" id="CP020472">
    <property type="protein sequence ID" value="ARD23095.1"/>
    <property type="molecule type" value="Genomic_DNA"/>
</dbReference>
<dbReference type="PRINTS" id="PR01036">
    <property type="entry name" value="TCRTETB"/>
</dbReference>
<comment type="similarity">
    <text evidence="2">Belongs to the major facilitator superfamily.</text>
</comment>
<feature type="transmembrane region" description="Helical" evidence="8">
    <location>
        <begin position="319"/>
        <end position="343"/>
    </location>
</feature>
<evidence type="ECO:0000256" key="5">
    <source>
        <dbReference type="ARBA" id="ARBA00022692"/>
    </source>
</evidence>
<feature type="transmembrane region" description="Helical" evidence="8">
    <location>
        <begin position="262"/>
        <end position="284"/>
    </location>
</feature>
<dbReference type="PANTHER" id="PTHR43271">
    <property type="entry name" value="BLL2771 PROTEIN"/>
    <property type="match status" value="1"/>
</dbReference>
<feature type="transmembrane region" description="Helical" evidence="8">
    <location>
        <begin position="232"/>
        <end position="256"/>
    </location>
</feature>
<evidence type="ECO:0000256" key="4">
    <source>
        <dbReference type="ARBA" id="ARBA00022475"/>
    </source>
</evidence>
<feature type="domain" description="Major facilitator superfamily (MFS) profile" evidence="9">
    <location>
        <begin position="20"/>
        <end position="404"/>
    </location>
</feature>
<dbReference type="SUPFAM" id="SSF103473">
    <property type="entry name" value="MFS general substrate transporter"/>
    <property type="match status" value="1"/>
</dbReference>
<dbReference type="PROSITE" id="PS50850">
    <property type="entry name" value="MFS"/>
    <property type="match status" value="1"/>
</dbReference>
<dbReference type="Gene3D" id="1.20.1250.20">
    <property type="entry name" value="MFS general substrate transporter like domains"/>
    <property type="match status" value="1"/>
</dbReference>